<keyword evidence="3" id="KW-1185">Reference proteome</keyword>
<dbReference type="Proteomes" id="UP000664534">
    <property type="component" value="Unassembled WGS sequence"/>
</dbReference>
<keyword evidence="1" id="KW-1133">Transmembrane helix</keyword>
<dbReference type="OrthoDB" id="5422688at2759"/>
<protein>
    <submittedName>
        <fullName evidence="2">Uncharacterized protein</fullName>
    </submittedName>
</protein>
<name>A0A8H3EYV5_9LECA</name>
<organism evidence="2 3">
    <name type="scientific">Imshaugia aleurites</name>
    <dbReference type="NCBI Taxonomy" id="172621"/>
    <lineage>
        <taxon>Eukaryota</taxon>
        <taxon>Fungi</taxon>
        <taxon>Dikarya</taxon>
        <taxon>Ascomycota</taxon>
        <taxon>Pezizomycotina</taxon>
        <taxon>Lecanoromycetes</taxon>
        <taxon>OSLEUM clade</taxon>
        <taxon>Lecanoromycetidae</taxon>
        <taxon>Lecanorales</taxon>
        <taxon>Lecanorineae</taxon>
        <taxon>Parmeliaceae</taxon>
        <taxon>Imshaugia</taxon>
    </lineage>
</organism>
<feature type="transmembrane region" description="Helical" evidence="1">
    <location>
        <begin position="268"/>
        <end position="290"/>
    </location>
</feature>
<comment type="caution">
    <text evidence="2">The sequence shown here is derived from an EMBL/GenBank/DDBJ whole genome shotgun (WGS) entry which is preliminary data.</text>
</comment>
<feature type="transmembrane region" description="Helical" evidence="1">
    <location>
        <begin position="244"/>
        <end position="262"/>
    </location>
</feature>
<evidence type="ECO:0000313" key="3">
    <source>
        <dbReference type="Proteomes" id="UP000664534"/>
    </source>
</evidence>
<feature type="transmembrane region" description="Helical" evidence="1">
    <location>
        <begin position="137"/>
        <end position="155"/>
    </location>
</feature>
<keyword evidence="1" id="KW-0472">Membrane</keyword>
<feature type="transmembrane region" description="Helical" evidence="1">
    <location>
        <begin position="161"/>
        <end position="179"/>
    </location>
</feature>
<keyword evidence="1" id="KW-0812">Transmembrane</keyword>
<gene>
    <name evidence="2" type="ORF">IMSHALPRED_002964</name>
</gene>
<evidence type="ECO:0000313" key="2">
    <source>
        <dbReference type="EMBL" id="CAF9916076.1"/>
    </source>
</evidence>
<reference evidence="2" key="1">
    <citation type="submission" date="2021-03" db="EMBL/GenBank/DDBJ databases">
        <authorList>
            <person name="Tagirdzhanova G."/>
        </authorList>
    </citation>
    <scope>NUCLEOTIDE SEQUENCE</scope>
</reference>
<accession>A0A8H3EYV5</accession>
<dbReference type="EMBL" id="CAJPDT010000016">
    <property type="protein sequence ID" value="CAF9916076.1"/>
    <property type="molecule type" value="Genomic_DNA"/>
</dbReference>
<proteinExistence type="predicted"/>
<evidence type="ECO:0000256" key="1">
    <source>
        <dbReference type="SAM" id="Phobius"/>
    </source>
</evidence>
<sequence length="393" mass="43283">MPTHFPSTASFLDLLVNPFTADFAMEAPLKRLSSWSPFRLDALGLLTMLGADEMSREIGSLAGNTLVSCLSLLGGHVVPSNAFADPLHRHTLYNVSDGIQTTTLAGWFSRWLIAQHSSRNTSLFEWSVRSHPRRPRYRALVIGVVVNACIVTLPLLVGDCYGLASALCMDVGIIVRAYLVSQNRDAIDRAATDTSIHSNEMVKTFIVLANGKATTVFAPRNVVVGCFVSTPTVAHPTYYAIARVIGWFAFVGLIVSIGQAVLVVQVAIIIVTVSATLLTAFGIGTVGDGIGKTLKVIRSEHPSHHGRRFEVYAMMRLNQEEEDAMVDWALFPQRRNQKWWNQYRSYRAVDSKIIDVIEDNSTEGETLHVSSSVGSTLNEKYATTTEIQELKRN</sequence>
<dbReference type="AlphaFoldDB" id="A0A8H3EYV5"/>